<feature type="coiled-coil region" evidence="1">
    <location>
        <begin position="239"/>
        <end position="266"/>
    </location>
</feature>
<evidence type="ECO:0000313" key="2">
    <source>
        <dbReference type="EMBL" id="KAE9303205.1"/>
    </source>
</evidence>
<proteinExistence type="predicted"/>
<name>A0A6G0QU38_9STRA</name>
<dbReference type="AlphaFoldDB" id="A0A6G0QU38"/>
<organism evidence="2 3">
    <name type="scientific">Phytophthora fragariae</name>
    <dbReference type="NCBI Taxonomy" id="53985"/>
    <lineage>
        <taxon>Eukaryota</taxon>
        <taxon>Sar</taxon>
        <taxon>Stramenopiles</taxon>
        <taxon>Oomycota</taxon>
        <taxon>Peronosporomycetes</taxon>
        <taxon>Peronosporales</taxon>
        <taxon>Peronosporaceae</taxon>
        <taxon>Phytophthora</taxon>
    </lineage>
</organism>
<reference evidence="2 3" key="1">
    <citation type="submission" date="2018-09" db="EMBL/GenBank/DDBJ databases">
        <title>Genomic investigation of the strawberry pathogen Phytophthora fragariae indicates pathogenicity is determined by transcriptional variation in three key races.</title>
        <authorList>
            <person name="Adams T.M."/>
            <person name="Armitage A.D."/>
            <person name="Sobczyk M.K."/>
            <person name="Bates H.J."/>
            <person name="Dunwell J.M."/>
            <person name="Nellist C.F."/>
            <person name="Harrison R.J."/>
        </authorList>
    </citation>
    <scope>NUCLEOTIDE SEQUENCE [LARGE SCALE GENOMIC DNA]</scope>
    <source>
        <strain evidence="2 3">NOV-77</strain>
    </source>
</reference>
<accession>A0A6G0QU38</accession>
<sequence length="360" mass="40532">MRNQARSHYYANPKMTYELMADWCAREFGRGRPARSTISQILRTPLQDCANPDTMRLRQGAHPEMEAELFAEIAAQASTMSVTDIIDLDLEQKPAISDGVDRGQGKRGDVEATQVEQGIAFVVELEQMGLETEKFKAQQMEFQSLMQRHTSVLNMTIEEHQLDMTAFELKIEKHGLDKDDVEMKNAQHQQDTAALKMKIEGHHQDLCVLKMQLEQQSRYITSLDTVPSGIVQHQDIAALQQHALETKALKQDIAALQEQHAQETKALKQDIAALAQMHAHDIATFKKSYVLQAQDIATITKSYVLQAQEMSTMKELHKKANSSLSGTDSAIEAVRDELKKKDKILLGIRDVVNALIQSKN</sequence>
<dbReference type="Proteomes" id="UP000486351">
    <property type="component" value="Unassembled WGS sequence"/>
</dbReference>
<evidence type="ECO:0000256" key="1">
    <source>
        <dbReference type="SAM" id="Coils"/>
    </source>
</evidence>
<keyword evidence="1" id="KW-0175">Coiled coil</keyword>
<evidence type="ECO:0000313" key="3">
    <source>
        <dbReference type="Proteomes" id="UP000486351"/>
    </source>
</evidence>
<dbReference type="EMBL" id="QXFY01002094">
    <property type="protein sequence ID" value="KAE9303205.1"/>
    <property type="molecule type" value="Genomic_DNA"/>
</dbReference>
<protein>
    <submittedName>
        <fullName evidence="2">Uncharacterized protein</fullName>
    </submittedName>
</protein>
<comment type="caution">
    <text evidence="2">The sequence shown here is derived from an EMBL/GenBank/DDBJ whole genome shotgun (WGS) entry which is preliminary data.</text>
</comment>
<gene>
    <name evidence="2" type="ORF">PF008_g22290</name>
</gene>